<accession>A0A411WNM2</accession>
<gene>
    <name evidence="1" type="primary">yidD</name>
    <name evidence="1" type="ORF">EKN56_15820</name>
</gene>
<dbReference type="AlphaFoldDB" id="A0A411WNM2"/>
<proteinExistence type="predicted"/>
<dbReference type="NCBIfam" id="TIGR00278">
    <property type="entry name" value="membrane protein insertion efficiency factor YidD"/>
    <property type="match status" value="1"/>
</dbReference>
<dbReference type="Proteomes" id="UP000293154">
    <property type="component" value="Chromosome"/>
</dbReference>
<name>A0A411WNM2_9GAMM</name>
<evidence type="ECO:0000313" key="2">
    <source>
        <dbReference type="Proteomes" id="UP000293154"/>
    </source>
</evidence>
<keyword evidence="2" id="KW-1185">Reference proteome</keyword>
<dbReference type="Pfam" id="PF01809">
    <property type="entry name" value="YidD"/>
    <property type="match status" value="1"/>
</dbReference>
<dbReference type="SMART" id="SM01234">
    <property type="entry name" value="Haemolytic"/>
    <property type="match status" value="1"/>
</dbReference>
<reference evidence="1 2" key="1">
    <citation type="submission" date="2019-03" db="EMBL/GenBank/DDBJ databases">
        <title>Pragia sp. nov. isolated from the gut tract of Carduelis flavirostris.</title>
        <authorList>
            <person name="Ge Y."/>
        </authorList>
    </citation>
    <scope>NUCLEOTIDE SEQUENCE [LARGE SCALE GENOMIC DNA]</scope>
    <source>
        <strain evidence="1 2">CF-458</strain>
    </source>
</reference>
<dbReference type="KEGG" id="prag:EKN56_15820"/>
<organism evidence="1 2">
    <name type="scientific">Limnobaculum zhutongyuii</name>
    <dbReference type="NCBI Taxonomy" id="2498113"/>
    <lineage>
        <taxon>Bacteria</taxon>
        <taxon>Pseudomonadati</taxon>
        <taxon>Pseudomonadota</taxon>
        <taxon>Gammaproteobacteria</taxon>
        <taxon>Enterobacterales</taxon>
        <taxon>Budviciaceae</taxon>
        <taxon>Limnobaculum</taxon>
    </lineage>
</organism>
<dbReference type="OrthoDB" id="6629784at2"/>
<sequence>MTSGKEQDFMLARQIATGLIKFYQQRISPHKGFCCAYRYVTGRDSCSGYALKVVQRYGVLALFNAMPRQFMRCRQANLQYSSNMKKCTEEKNKPNKYEQGCDIVSGCLESVEDISKCDCCGDASLRKILVTLFRR</sequence>
<dbReference type="EMBL" id="CP034752">
    <property type="protein sequence ID" value="QBH97740.1"/>
    <property type="molecule type" value="Genomic_DNA"/>
</dbReference>
<evidence type="ECO:0000313" key="1">
    <source>
        <dbReference type="EMBL" id="QBH97740.1"/>
    </source>
</evidence>
<dbReference type="InterPro" id="IPR002696">
    <property type="entry name" value="Membr_insert_effic_factor_YidD"/>
</dbReference>
<protein>
    <submittedName>
        <fullName evidence="1">Membrane protein insertion efficiency factor YidD</fullName>
    </submittedName>
</protein>